<sequence>MKRTYWISVLMLVAVALSACGAQATPAATATVTTAPSQAATETGASITPTPTEVVDCKVESLFIDQTDKNTNLPPVSDQDWKIGADGAKVVLIEYSDFQCPYCQQSSDGLKKFVEDHAGEVQLVYRPFPLPSHDKSLISAQAAEAAGLQGKFWEMHAILFKTATWETWTSMSVDDFKTWIVDQAKTIDGLNVDQFSKDLVSDAIVKKVADEQAAANTLQIPGTPSLYILIDGKVYFTPADQVPTDASTLQLILDLWGFKDKQYTACPPTVIDASKSYTATLDTTKGKIVIELYPDKAPLAVNSFVFLARDGWFNNIPWHRVVADFVAQSGDPSGTGAGGPGYLFKNETNDLKFDAAGMVGMANSGANRNGSQFFITLAAAPNLDGSYTVFGKVIEGLDVVKSLTLRDPQNDAVLADPDMINSVTIEEK</sequence>
<evidence type="ECO:0000259" key="6">
    <source>
        <dbReference type="PROSITE" id="PS50072"/>
    </source>
</evidence>
<proteinExistence type="predicted"/>
<evidence type="ECO:0000256" key="4">
    <source>
        <dbReference type="ARBA" id="ARBA00023235"/>
    </source>
</evidence>
<keyword evidence="4 8" id="KW-0413">Isomerase</keyword>
<feature type="domain" description="Thioredoxin" evidence="7">
    <location>
        <begin position="29"/>
        <end position="214"/>
    </location>
</feature>
<dbReference type="SUPFAM" id="SSF50891">
    <property type="entry name" value="Cyclophilin-like"/>
    <property type="match status" value="1"/>
</dbReference>
<dbReference type="CDD" id="cd00317">
    <property type="entry name" value="cyclophilin"/>
    <property type="match status" value="1"/>
</dbReference>
<accession>A0A0S7BDY0</accession>
<evidence type="ECO:0000256" key="2">
    <source>
        <dbReference type="ARBA" id="ARBA00013194"/>
    </source>
</evidence>
<evidence type="ECO:0000256" key="5">
    <source>
        <dbReference type="SAM" id="SignalP"/>
    </source>
</evidence>
<dbReference type="PROSITE" id="PS51257">
    <property type="entry name" value="PROKAR_LIPOPROTEIN"/>
    <property type="match status" value="1"/>
</dbReference>
<dbReference type="AlphaFoldDB" id="A0A0S7BDY0"/>
<dbReference type="Pfam" id="PF13462">
    <property type="entry name" value="Thioredoxin_4"/>
    <property type="match status" value="1"/>
</dbReference>
<dbReference type="Gene3D" id="2.40.100.10">
    <property type="entry name" value="Cyclophilin-like"/>
    <property type="match status" value="1"/>
</dbReference>
<dbReference type="InterPro" id="IPR012336">
    <property type="entry name" value="Thioredoxin-like_fold"/>
</dbReference>
<dbReference type="EMBL" id="DF967972">
    <property type="protein sequence ID" value="GAP13088.1"/>
    <property type="molecule type" value="Genomic_DNA"/>
</dbReference>
<keyword evidence="9" id="KW-1185">Reference proteome</keyword>
<feature type="signal peptide" evidence="5">
    <location>
        <begin position="1"/>
        <end position="24"/>
    </location>
</feature>
<dbReference type="PANTHER" id="PTHR45625:SF4">
    <property type="entry name" value="PEPTIDYLPROLYL ISOMERASE DOMAIN AND WD REPEAT-CONTAINING PROTEIN 1"/>
    <property type="match status" value="1"/>
</dbReference>
<evidence type="ECO:0000259" key="7">
    <source>
        <dbReference type="PROSITE" id="PS51352"/>
    </source>
</evidence>
<feature type="domain" description="PPIase cyclophilin-type" evidence="6">
    <location>
        <begin position="286"/>
        <end position="428"/>
    </location>
</feature>
<organism evidence="8">
    <name type="scientific">Longilinea arvoryzae</name>
    <dbReference type="NCBI Taxonomy" id="360412"/>
    <lineage>
        <taxon>Bacteria</taxon>
        <taxon>Bacillati</taxon>
        <taxon>Chloroflexota</taxon>
        <taxon>Anaerolineae</taxon>
        <taxon>Anaerolineales</taxon>
        <taxon>Anaerolineaceae</taxon>
        <taxon>Longilinea</taxon>
    </lineage>
</organism>
<dbReference type="Gene3D" id="3.40.30.10">
    <property type="entry name" value="Glutaredoxin"/>
    <property type="match status" value="1"/>
</dbReference>
<dbReference type="PANTHER" id="PTHR45625">
    <property type="entry name" value="PEPTIDYL-PROLYL CIS-TRANS ISOMERASE-RELATED"/>
    <property type="match status" value="1"/>
</dbReference>
<dbReference type="STRING" id="360412.LARV_00830"/>
<dbReference type="InterPro" id="IPR002130">
    <property type="entry name" value="Cyclophilin-type_PPIase_dom"/>
</dbReference>
<dbReference type="PROSITE" id="PS50072">
    <property type="entry name" value="CSA_PPIASE_2"/>
    <property type="match status" value="1"/>
</dbReference>
<dbReference type="RefSeq" id="WP_083522308.1">
    <property type="nucleotide sequence ID" value="NZ_DF967972.1"/>
</dbReference>
<dbReference type="InterPro" id="IPR013766">
    <property type="entry name" value="Thioredoxin_domain"/>
</dbReference>
<dbReference type="Pfam" id="PF00160">
    <property type="entry name" value="Pro_isomerase"/>
    <property type="match status" value="1"/>
</dbReference>
<evidence type="ECO:0000313" key="9">
    <source>
        <dbReference type="Proteomes" id="UP000055060"/>
    </source>
</evidence>
<dbReference type="PRINTS" id="PR00153">
    <property type="entry name" value="CSAPPISMRASE"/>
</dbReference>
<evidence type="ECO:0000313" key="8">
    <source>
        <dbReference type="EMBL" id="GAP13088.1"/>
    </source>
</evidence>
<dbReference type="GO" id="GO:0003755">
    <property type="term" value="F:peptidyl-prolyl cis-trans isomerase activity"/>
    <property type="evidence" value="ECO:0007669"/>
    <property type="project" value="UniProtKB-KW"/>
</dbReference>
<dbReference type="PROSITE" id="PS51352">
    <property type="entry name" value="THIOREDOXIN_2"/>
    <property type="match status" value="1"/>
</dbReference>
<dbReference type="InterPro" id="IPR044666">
    <property type="entry name" value="Cyclophilin_A-like"/>
</dbReference>
<evidence type="ECO:0000256" key="3">
    <source>
        <dbReference type="ARBA" id="ARBA00023110"/>
    </source>
</evidence>
<keyword evidence="5" id="KW-0732">Signal</keyword>
<gene>
    <name evidence="8" type="ORF">LARV_00830</name>
</gene>
<name>A0A0S7BDY0_9CHLR</name>
<dbReference type="InterPro" id="IPR029000">
    <property type="entry name" value="Cyclophilin-like_dom_sf"/>
</dbReference>
<feature type="chain" id="PRO_5006632894" description="peptidylprolyl isomerase" evidence="5">
    <location>
        <begin position="25"/>
        <end position="428"/>
    </location>
</feature>
<dbReference type="OrthoDB" id="9807797at2"/>
<comment type="function">
    <text evidence="1">PPIases accelerate the folding of proteins. It catalyzes the cis-trans isomerization of proline imidic peptide bonds in oligopeptides.</text>
</comment>
<dbReference type="EC" id="5.2.1.8" evidence="2"/>
<protein>
    <recommendedName>
        <fullName evidence="2">peptidylprolyl isomerase</fullName>
        <ecNumber evidence="2">5.2.1.8</ecNumber>
    </recommendedName>
</protein>
<evidence type="ECO:0000256" key="1">
    <source>
        <dbReference type="ARBA" id="ARBA00002388"/>
    </source>
</evidence>
<keyword evidence="3" id="KW-0697">Rotamase</keyword>
<dbReference type="Proteomes" id="UP000055060">
    <property type="component" value="Unassembled WGS sequence"/>
</dbReference>
<reference evidence="8" key="1">
    <citation type="submission" date="2015-07" db="EMBL/GenBank/DDBJ databases">
        <title>Draft Genome Sequences of Anaerolinea thermolimosa IMO-1, Bellilinea caldifistulae GOMI-1, Leptolinea tardivitalis YMTK-2, Levilinea saccharolytica KIBI-1,Longilinea arvoryzae KOME-1, Previously Described as Members of the Anaerolineaceae (Chloroflexi).</title>
        <authorList>
            <person name="Sekiguchi Y."/>
            <person name="Ohashi A."/>
            <person name="Matsuura N."/>
            <person name="Tourlousse M.D."/>
        </authorList>
    </citation>
    <scope>NUCLEOTIDE SEQUENCE [LARGE SCALE GENOMIC DNA]</scope>
    <source>
        <strain evidence="8">KOME-1</strain>
    </source>
</reference>
<dbReference type="SUPFAM" id="SSF52833">
    <property type="entry name" value="Thioredoxin-like"/>
    <property type="match status" value="1"/>
</dbReference>
<dbReference type="InterPro" id="IPR036249">
    <property type="entry name" value="Thioredoxin-like_sf"/>
</dbReference>